<dbReference type="PROSITE" id="PS00389">
    <property type="entry name" value="ATPASE_DELTA"/>
    <property type="match status" value="1"/>
</dbReference>
<keyword evidence="6" id="KW-0406">Ion transport</keyword>
<keyword evidence="4" id="KW-0813">Transport</keyword>
<reference evidence="9" key="1">
    <citation type="journal article" date="2020" name="Stud. Mycol.">
        <title>101 Dothideomycetes genomes: a test case for predicting lifestyles and emergence of pathogens.</title>
        <authorList>
            <person name="Haridas S."/>
            <person name="Albert R."/>
            <person name="Binder M."/>
            <person name="Bloem J."/>
            <person name="Labutti K."/>
            <person name="Salamov A."/>
            <person name="Andreopoulos B."/>
            <person name="Baker S."/>
            <person name="Barry K."/>
            <person name="Bills G."/>
            <person name="Bluhm B."/>
            <person name="Cannon C."/>
            <person name="Castanera R."/>
            <person name="Culley D."/>
            <person name="Daum C."/>
            <person name="Ezra D."/>
            <person name="Gonzalez J."/>
            <person name="Henrissat B."/>
            <person name="Kuo A."/>
            <person name="Liang C."/>
            <person name="Lipzen A."/>
            <person name="Lutzoni F."/>
            <person name="Magnuson J."/>
            <person name="Mondo S."/>
            <person name="Nolan M."/>
            <person name="Ohm R."/>
            <person name="Pangilinan J."/>
            <person name="Park H.-J."/>
            <person name="Ramirez L."/>
            <person name="Alfaro M."/>
            <person name="Sun H."/>
            <person name="Tritt A."/>
            <person name="Yoshinaga Y."/>
            <person name="Zwiers L.-H."/>
            <person name="Turgeon B."/>
            <person name="Goodwin S."/>
            <person name="Spatafora J."/>
            <person name="Crous P."/>
            <person name="Grigoriev I."/>
        </authorList>
    </citation>
    <scope>NUCLEOTIDE SEQUENCE</scope>
    <source>
        <strain evidence="9">CBS 130266</strain>
    </source>
</reference>
<evidence type="ECO:0000256" key="6">
    <source>
        <dbReference type="ARBA" id="ARBA00023065"/>
    </source>
</evidence>
<dbReference type="InterPro" id="IPR000711">
    <property type="entry name" value="ATPase_OSCP/dsu"/>
</dbReference>
<evidence type="ECO:0000313" key="10">
    <source>
        <dbReference type="Proteomes" id="UP000800235"/>
    </source>
</evidence>
<dbReference type="InterPro" id="IPR020781">
    <property type="entry name" value="ATPase_OSCP/d_CS"/>
</dbReference>
<evidence type="ECO:0000256" key="8">
    <source>
        <dbReference type="ARBA" id="ARBA00023310"/>
    </source>
</evidence>
<protein>
    <recommendedName>
        <fullName evidence="3">ATP synthase subunit 5, mitochondrial</fullName>
    </recommendedName>
</protein>
<dbReference type="HAMAP" id="MF_01416">
    <property type="entry name" value="ATP_synth_delta_bact"/>
    <property type="match status" value="1"/>
</dbReference>
<dbReference type="Proteomes" id="UP000800235">
    <property type="component" value="Unassembled WGS sequence"/>
</dbReference>
<dbReference type="GO" id="GO:0046933">
    <property type="term" value="F:proton-transporting ATP synthase activity, rotational mechanism"/>
    <property type="evidence" value="ECO:0007669"/>
    <property type="project" value="InterPro"/>
</dbReference>
<keyword evidence="5" id="KW-0375">Hydrogen ion transport</keyword>
<evidence type="ECO:0000256" key="2">
    <source>
        <dbReference type="ARBA" id="ARBA00007046"/>
    </source>
</evidence>
<dbReference type="GO" id="GO:0016020">
    <property type="term" value="C:membrane"/>
    <property type="evidence" value="ECO:0007669"/>
    <property type="project" value="UniProtKB-SubCell"/>
</dbReference>
<proteinExistence type="inferred from homology"/>
<evidence type="ECO:0000256" key="7">
    <source>
        <dbReference type="ARBA" id="ARBA00023136"/>
    </source>
</evidence>
<evidence type="ECO:0000256" key="1">
    <source>
        <dbReference type="ARBA" id="ARBA00004370"/>
    </source>
</evidence>
<evidence type="ECO:0000256" key="5">
    <source>
        <dbReference type="ARBA" id="ARBA00022781"/>
    </source>
</evidence>
<gene>
    <name evidence="9" type="ORF">EJ08DRAFT_680461</name>
</gene>
<sequence>MLAGRLALQTARSSAPRASIASRAAIRSYASPATSSQQQPSGQPPIALYGIDGTYATALYTAAAKTSALEPVSKAMESLHAVFKKDPKLVQILQAPTLKLDEKKQIVAELEKHTGGQDKEKIVKNFLETLAENNRLGTLESVTENFGRLMSAYRGEVELIVTSAAQLDGKVLKQLENAISKSSYVGSGKKLKVVPKVNPDIRGGLIVEIGDQTIDLSVSAKMAKMNKLLRDQL</sequence>
<accession>A0A9P4TVZ9</accession>
<dbReference type="PANTHER" id="PTHR11910">
    <property type="entry name" value="ATP SYNTHASE DELTA CHAIN"/>
    <property type="match status" value="1"/>
</dbReference>
<keyword evidence="10" id="KW-1185">Reference proteome</keyword>
<comment type="similarity">
    <text evidence="2">Belongs to the ATPase delta chain family.</text>
</comment>
<keyword evidence="8" id="KW-0066">ATP synthesis</keyword>
<evidence type="ECO:0000256" key="3">
    <source>
        <dbReference type="ARBA" id="ARBA00014723"/>
    </source>
</evidence>
<comment type="subcellular location">
    <subcellularLocation>
        <location evidence="1">Membrane</location>
    </subcellularLocation>
</comment>
<name>A0A9P4TVZ9_9PEZI</name>
<dbReference type="NCBIfam" id="TIGR01145">
    <property type="entry name" value="ATP_synt_delta"/>
    <property type="match status" value="1"/>
</dbReference>
<dbReference type="Gene3D" id="1.10.520.20">
    <property type="entry name" value="N-terminal domain of the delta subunit of the F1F0-ATP synthase"/>
    <property type="match status" value="1"/>
</dbReference>
<dbReference type="AlphaFoldDB" id="A0A9P4TVZ9"/>
<comment type="caution">
    <text evidence="9">The sequence shown here is derived from an EMBL/GenBank/DDBJ whole genome shotgun (WGS) entry which is preliminary data.</text>
</comment>
<evidence type="ECO:0000256" key="4">
    <source>
        <dbReference type="ARBA" id="ARBA00022448"/>
    </source>
</evidence>
<evidence type="ECO:0000313" key="9">
    <source>
        <dbReference type="EMBL" id="KAF2428734.1"/>
    </source>
</evidence>
<dbReference type="Pfam" id="PF00213">
    <property type="entry name" value="OSCP"/>
    <property type="match status" value="1"/>
</dbReference>
<dbReference type="OrthoDB" id="1262810at2759"/>
<dbReference type="SUPFAM" id="SSF47928">
    <property type="entry name" value="N-terminal domain of the delta subunit of the F1F0-ATP synthase"/>
    <property type="match status" value="1"/>
</dbReference>
<dbReference type="PRINTS" id="PR00125">
    <property type="entry name" value="ATPASEDELTA"/>
</dbReference>
<dbReference type="EMBL" id="MU007053">
    <property type="protein sequence ID" value="KAF2428734.1"/>
    <property type="molecule type" value="Genomic_DNA"/>
</dbReference>
<organism evidence="9 10">
    <name type="scientific">Tothia fuscella</name>
    <dbReference type="NCBI Taxonomy" id="1048955"/>
    <lineage>
        <taxon>Eukaryota</taxon>
        <taxon>Fungi</taxon>
        <taxon>Dikarya</taxon>
        <taxon>Ascomycota</taxon>
        <taxon>Pezizomycotina</taxon>
        <taxon>Dothideomycetes</taxon>
        <taxon>Pleosporomycetidae</taxon>
        <taxon>Venturiales</taxon>
        <taxon>Cylindrosympodiaceae</taxon>
        <taxon>Tothia</taxon>
    </lineage>
</organism>
<keyword evidence="7" id="KW-0472">Membrane</keyword>
<dbReference type="InterPro" id="IPR026015">
    <property type="entry name" value="ATP_synth_OSCP/delta_N_sf"/>
</dbReference>